<reference evidence="3" key="1">
    <citation type="submission" date="2017-01" db="EMBL/GenBank/DDBJ databases">
        <title>Comparative genomics of anhydrobiosis in the tardigrade Hypsibius dujardini.</title>
        <authorList>
            <person name="Yoshida Y."/>
            <person name="Koutsovoulos G."/>
            <person name="Laetsch D."/>
            <person name="Stevens L."/>
            <person name="Kumar S."/>
            <person name="Horikawa D."/>
            <person name="Ishino K."/>
            <person name="Komine S."/>
            <person name="Tomita M."/>
            <person name="Blaxter M."/>
            <person name="Arakawa K."/>
        </authorList>
    </citation>
    <scope>NUCLEOTIDE SEQUENCE [LARGE SCALE GENOMIC DNA]</scope>
    <source>
        <strain evidence="3">Z151</strain>
    </source>
</reference>
<evidence type="ECO:0000313" key="2">
    <source>
        <dbReference type="EMBL" id="OQV17001.1"/>
    </source>
</evidence>
<organism evidence="2 3">
    <name type="scientific">Hypsibius exemplaris</name>
    <name type="common">Freshwater tardigrade</name>
    <dbReference type="NCBI Taxonomy" id="2072580"/>
    <lineage>
        <taxon>Eukaryota</taxon>
        <taxon>Metazoa</taxon>
        <taxon>Ecdysozoa</taxon>
        <taxon>Tardigrada</taxon>
        <taxon>Eutardigrada</taxon>
        <taxon>Parachela</taxon>
        <taxon>Hypsibioidea</taxon>
        <taxon>Hypsibiidae</taxon>
        <taxon>Hypsibius</taxon>
    </lineage>
</organism>
<accession>A0A1W0WP67</accession>
<proteinExistence type="predicted"/>
<evidence type="ECO:0000313" key="3">
    <source>
        <dbReference type="Proteomes" id="UP000192578"/>
    </source>
</evidence>
<feature type="compositionally biased region" description="Basic and acidic residues" evidence="1">
    <location>
        <begin position="1"/>
        <end position="12"/>
    </location>
</feature>
<sequence>MAEPHHHADHAPKATGSRGEATEEVPVKKHNNMKKHSDHDLIAKGIKGSGGTSGAQYPQHTKKASLAVPGKRKKSRKAPLKPDQAVAELMSKTPIITMAEPQRPWLTIPITIRMGAAEMTLTSSKGMIIRCIRSRARSTIPGRPVTQVIIRIIRITWSEEVFTTMLLLAIMGASTGRLSPLRAIPDTQDTTILMGLAGILMTHQDILGIMTPAEEWDIMNTVVISATPATIKNTPATQITLATHTGSTVIRIMSAIIQAITRLIHSLTTVVTMSIPDTTLMVIPIVATFPHTLDIMVIIPGRQSIMDILTSLAYIRARLRPVTHTTIIKATPFRHIVSRFRTVILQVILGVTHILIATTPTLIPT</sequence>
<feature type="compositionally biased region" description="Basic residues" evidence="1">
    <location>
        <begin position="70"/>
        <end position="79"/>
    </location>
</feature>
<dbReference type="EMBL" id="MTYJ01000067">
    <property type="protein sequence ID" value="OQV17001.1"/>
    <property type="molecule type" value="Genomic_DNA"/>
</dbReference>
<dbReference type="AlphaFoldDB" id="A0A1W0WP67"/>
<protein>
    <submittedName>
        <fullName evidence="2">Uncharacterized protein</fullName>
    </submittedName>
</protein>
<comment type="caution">
    <text evidence="2">The sequence shown here is derived from an EMBL/GenBank/DDBJ whole genome shotgun (WGS) entry which is preliminary data.</text>
</comment>
<gene>
    <name evidence="2" type="ORF">BV898_08866</name>
</gene>
<evidence type="ECO:0000256" key="1">
    <source>
        <dbReference type="SAM" id="MobiDB-lite"/>
    </source>
</evidence>
<keyword evidence="3" id="KW-1185">Reference proteome</keyword>
<dbReference type="Proteomes" id="UP000192578">
    <property type="component" value="Unassembled WGS sequence"/>
</dbReference>
<name>A0A1W0WP67_HYPEX</name>
<feature type="region of interest" description="Disordered" evidence="1">
    <location>
        <begin position="1"/>
        <end position="84"/>
    </location>
</feature>